<evidence type="ECO:0000313" key="1">
    <source>
        <dbReference type="EMBL" id="SCM08095.1"/>
    </source>
</evidence>
<gene>
    <name evidence="1" type="ORF">BCB44BAC_04532</name>
</gene>
<dbReference type="RefSeq" id="WP_255816273.1">
    <property type="nucleotide sequence ID" value="NZ_CP066183.1"/>
</dbReference>
<reference evidence="1 2" key="1">
    <citation type="submission" date="2016-08" db="EMBL/GenBank/DDBJ databases">
        <authorList>
            <person name="Loux V."/>
            <person name="Rue O."/>
        </authorList>
    </citation>
    <scope>NUCLEOTIDE SEQUENCE [LARGE SCALE GENOMIC DNA]</scope>
    <source>
        <strain evidence="1 2">AFSSA_08CEB44bac</strain>
    </source>
</reference>
<comment type="caution">
    <text evidence="1">The sequence shown here is derived from an EMBL/GenBank/DDBJ whole genome shotgun (WGS) entry which is preliminary data.</text>
</comment>
<evidence type="ECO:0000313" key="2">
    <source>
        <dbReference type="Proteomes" id="UP000242164"/>
    </source>
</evidence>
<accession>A0AAX2CNS0</accession>
<sequence>MDCEPGKEEKELEFETYEEAEKTLNLIQFPVRNPNAKVLEI</sequence>
<organism evidence="1 2">
    <name type="scientific">Bacillus cytotoxicus</name>
    <dbReference type="NCBI Taxonomy" id="580165"/>
    <lineage>
        <taxon>Bacteria</taxon>
        <taxon>Bacillati</taxon>
        <taxon>Bacillota</taxon>
        <taxon>Bacilli</taxon>
        <taxon>Bacillales</taxon>
        <taxon>Bacillaceae</taxon>
        <taxon>Bacillus</taxon>
        <taxon>Bacillus cereus group</taxon>
    </lineage>
</organism>
<proteinExistence type="predicted"/>
<dbReference type="Proteomes" id="UP000242164">
    <property type="component" value="Unassembled WGS sequence"/>
</dbReference>
<dbReference type="EMBL" id="FMIK01000065">
    <property type="protein sequence ID" value="SCM08095.1"/>
    <property type="molecule type" value="Genomic_DNA"/>
</dbReference>
<protein>
    <submittedName>
        <fullName evidence="1">Uncharacterized protein</fullName>
    </submittedName>
</protein>
<dbReference type="AlphaFoldDB" id="A0AAX2CNS0"/>
<name>A0AAX2CNS0_9BACI</name>